<accession>A0A381NFN8</accession>
<organism evidence="1">
    <name type="scientific">marine metagenome</name>
    <dbReference type="NCBI Taxonomy" id="408172"/>
    <lineage>
        <taxon>unclassified sequences</taxon>
        <taxon>metagenomes</taxon>
        <taxon>ecological metagenomes</taxon>
    </lineage>
</organism>
<protein>
    <recommendedName>
        <fullName evidence="2">DUF192 domain-containing protein</fullName>
    </recommendedName>
</protein>
<proteinExistence type="predicted"/>
<name>A0A381NFN8_9ZZZZ</name>
<gene>
    <name evidence="1" type="ORF">METZ01_LOCUS5512</name>
</gene>
<evidence type="ECO:0008006" key="2">
    <source>
        <dbReference type="Google" id="ProtNLM"/>
    </source>
</evidence>
<dbReference type="Pfam" id="PF02643">
    <property type="entry name" value="DUF192"/>
    <property type="match status" value="1"/>
</dbReference>
<reference evidence="1" key="1">
    <citation type="submission" date="2018-05" db="EMBL/GenBank/DDBJ databases">
        <authorList>
            <person name="Lanie J.A."/>
            <person name="Ng W.-L."/>
            <person name="Kazmierczak K.M."/>
            <person name="Andrzejewski T.M."/>
            <person name="Davidsen T.M."/>
            <person name="Wayne K.J."/>
            <person name="Tettelin H."/>
            <person name="Glass J.I."/>
            <person name="Rusch D."/>
            <person name="Podicherti R."/>
            <person name="Tsui H.-C.T."/>
            <person name="Winkler M.E."/>
        </authorList>
    </citation>
    <scope>NUCLEOTIDE SEQUENCE</scope>
</reference>
<dbReference type="InterPro" id="IPR003795">
    <property type="entry name" value="DUF192"/>
</dbReference>
<dbReference type="Gene3D" id="2.60.120.1140">
    <property type="entry name" value="Protein of unknown function DUF192"/>
    <property type="match status" value="1"/>
</dbReference>
<sequence length="153" mass="17694">MQRLFFYTIFVSFWFFLFFGSTAAFADEIDYAHAIITTSAGNEIPVEVADTVEKRSLGLGNRPGLKKGWGMLFVFEKRKLHRFWMKKMQFSLDIIWLDNHKIVHILRNIQPAISGEKPQTMSPPVPANFVLEIDAGRASELKLQLGHRVQYQF</sequence>
<dbReference type="PANTHER" id="PTHR37953">
    <property type="entry name" value="UPF0127 PROTEIN MJ1496"/>
    <property type="match status" value="1"/>
</dbReference>
<dbReference type="InterPro" id="IPR038695">
    <property type="entry name" value="Saro_0823-like_sf"/>
</dbReference>
<dbReference type="AlphaFoldDB" id="A0A381NFN8"/>
<dbReference type="EMBL" id="UINC01000287">
    <property type="protein sequence ID" value="SUZ52658.1"/>
    <property type="molecule type" value="Genomic_DNA"/>
</dbReference>
<dbReference type="PANTHER" id="PTHR37953:SF1">
    <property type="entry name" value="UPF0127 PROTEIN MJ1496"/>
    <property type="match status" value="1"/>
</dbReference>
<evidence type="ECO:0000313" key="1">
    <source>
        <dbReference type="EMBL" id="SUZ52658.1"/>
    </source>
</evidence>